<dbReference type="OrthoDB" id="4174719at2"/>
<dbReference type="InterPro" id="IPR002569">
    <property type="entry name" value="Met_Sox_Rdtase_MsrA_dom"/>
</dbReference>
<evidence type="ECO:0000313" key="8">
    <source>
        <dbReference type="Proteomes" id="UP000022447"/>
    </source>
</evidence>
<feature type="chain" id="PRO_5004978443" description="Peptide methionine sulfoxide reductase MsrA" evidence="5">
    <location>
        <begin position="26"/>
        <end position="211"/>
    </location>
</feature>
<reference evidence="7 8" key="1">
    <citation type="submission" date="2014-01" db="EMBL/GenBank/DDBJ databases">
        <title>Roseivivax halodurans JCM 10272 Genome Sequencing.</title>
        <authorList>
            <person name="Lai Q."/>
            <person name="Li G."/>
            <person name="Shao Z."/>
        </authorList>
    </citation>
    <scope>NUCLEOTIDE SEQUENCE [LARGE SCALE GENOMIC DNA]</scope>
    <source>
        <strain evidence="7 8">JCM 10272</strain>
    </source>
</reference>
<protein>
    <recommendedName>
        <fullName evidence="4">Peptide methionine sulfoxide reductase MsrA</fullName>
        <shortName evidence="4">Protein-methionine-S-oxide reductase</shortName>
        <ecNumber evidence="4">1.8.4.11</ecNumber>
    </recommendedName>
    <alternativeName>
        <fullName evidence="4">Peptide-methionine (S)-S-oxide reductase</fullName>
        <shortName evidence="4">Peptide Met(O) reductase</shortName>
    </alternativeName>
</protein>
<dbReference type="InterPro" id="IPR036509">
    <property type="entry name" value="Met_Sox_Rdtase_MsrA_sf"/>
</dbReference>
<comment type="function">
    <text evidence="4">Has an important function as a repair enzyme for proteins that have been inactivated by oxidation. Catalyzes the reversible oxidation-reduction of methionine sulfoxide in proteins to methionine.</text>
</comment>
<feature type="active site" evidence="4">
    <location>
        <position position="34"/>
    </location>
</feature>
<dbReference type="Pfam" id="PF01625">
    <property type="entry name" value="PMSR"/>
    <property type="match status" value="1"/>
</dbReference>
<dbReference type="GO" id="GO:0008113">
    <property type="term" value="F:peptide-methionine (S)-S-oxide reductase activity"/>
    <property type="evidence" value="ECO:0007669"/>
    <property type="project" value="UniProtKB-UniRule"/>
</dbReference>
<gene>
    <name evidence="4" type="primary">msrA</name>
    <name evidence="7" type="ORF">OCH239_11950</name>
</gene>
<dbReference type="PANTHER" id="PTHR43774:SF1">
    <property type="entry name" value="PEPTIDE METHIONINE SULFOXIDE REDUCTASE MSRA 2"/>
    <property type="match status" value="1"/>
</dbReference>
<keyword evidence="5" id="KW-0732">Signal</keyword>
<dbReference type="HAMAP" id="MF_01401">
    <property type="entry name" value="MsrA"/>
    <property type="match status" value="1"/>
</dbReference>
<evidence type="ECO:0000313" key="7">
    <source>
        <dbReference type="EMBL" id="ETX15881.1"/>
    </source>
</evidence>
<dbReference type="SUPFAM" id="SSF55068">
    <property type="entry name" value="Peptide methionine sulfoxide reductase"/>
    <property type="match status" value="1"/>
</dbReference>
<dbReference type="GO" id="GO:0033744">
    <property type="term" value="F:L-methionine:thioredoxin-disulfide S-oxidoreductase activity"/>
    <property type="evidence" value="ECO:0007669"/>
    <property type="project" value="RHEA"/>
</dbReference>
<accession>X7EL64</accession>
<feature type="domain" description="Peptide methionine sulphoxide reductase MsrA" evidence="6">
    <location>
        <begin position="27"/>
        <end position="171"/>
    </location>
</feature>
<dbReference type="STRING" id="1449350.OCH239_11950"/>
<dbReference type="EMBL" id="JALZ01000003">
    <property type="protein sequence ID" value="ETX15881.1"/>
    <property type="molecule type" value="Genomic_DNA"/>
</dbReference>
<evidence type="ECO:0000256" key="5">
    <source>
        <dbReference type="SAM" id="SignalP"/>
    </source>
</evidence>
<keyword evidence="8" id="KW-1185">Reference proteome</keyword>
<evidence type="ECO:0000256" key="4">
    <source>
        <dbReference type="HAMAP-Rule" id="MF_01401"/>
    </source>
</evidence>
<comment type="catalytic activity">
    <reaction evidence="2 4">
        <text>L-methionyl-[protein] + [thioredoxin]-disulfide + H2O = L-methionyl-(S)-S-oxide-[protein] + [thioredoxin]-dithiol</text>
        <dbReference type="Rhea" id="RHEA:14217"/>
        <dbReference type="Rhea" id="RHEA-COMP:10698"/>
        <dbReference type="Rhea" id="RHEA-COMP:10700"/>
        <dbReference type="Rhea" id="RHEA-COMP:12313"/>
        <dbReference type="Rhea" id="RHEA-COMP:12315"/>
        <dbReference type="ChEBI" id="CHEBI:15377"/>
        <dbReference type="ChEBI" id="CHEBI:16044"/>
        <dbReference type="ChEBI" id="CHEBI:29950"/>
        <dbReference type="ChEBI" id="CHEBI:44120"/>
        <dbReference type="ChEBI" id="CHEBI:50058"/>
        <dbReference type="EC" id="1.8.4.11"/>
    </reaction>
</comment>
<dbReference type="eggNOG" id="COG0225">
    <property type="taxonomic scope" value="Bacteria"/>
</dbReference>
<evidence type="ECO:0000256" key="1">
    <source>
        <dbReference type="ARBA" id="ARBA00023002"/>
    </source>
</evidence>
<dbReference type="EC" id="1.8.4.11" evidence="4"/>
<dbReference type="PANTHER" id="PTHR43774">
    <property type="entry name" value="PEPTIDE METHIONINE SULFOXIDE REDUCTASE"/>
    <property type="match status" value="1"/>
</dbReference>
<evidence type="ECO:0000259" key="6">
    <source>
        <dbReference type="Pfam" id="PF01625"/>
    </source>
</evidence>
<name>X7EL64_9RHOB</name>
<proteinExistence type="inferred from homology"/>
<sequence length="211" mass="23298">MIPHFLRNAALAAAAATALGTAADAAEITVAGGCFWCVEADFEKVQGVGEVVSGYTGGDVENPTYSQVTAGGTGHYEAAEIEYDPDIVSRRQLYDLFFRSIDPFDDGGQFCDRGASYRTAIFVDGPEARADAEAAKQAAEEELGREIVTPIVEAAEFYAAEEYHQNYYKSGERTLTRFGWINRADAYERYRDACRRDERVREIWGDDAPFV</sequence>
<keyword evidence="1 4" id="KW-0560">Oxidoreductase</keyword>
<comment type="caution">
    <text evidence="7">The sequence shown here is derived from an EMBL/GenBank/DDBJ whole genome shotgun (WGS) entry which is preliminary data.</text>
</comment>
<dbReference type="RefSeq" id="WP_037259429.1">
    <property type="nucleotide sequence ID" value="NZ_JALZ01000003.1"/>
</dbReference>
<evidence type="ECO:0000256" key="3">
    <source>
        <dbReference type="ARBA" id="ARBA00048782"/>
    </source>
</evidence>
<dbReference type="Gene3D" id="3.30.1060.10">
    <property type="entry name" value="Peptide methionine sulphoxide reductase MsrA"/>
    <property type="match status" value="1"/>
</dbReference>
<dbReference type="AlphaFoldDB" id="X7EL64"/>
<feature type="signal peptide" evidence="5">
    <location>
        <begin position="1"/>
        <end position="25"/>
    </location>
</feature>
<comment type="similarity">
    <text evidence="4">Belongs to the MsrA Met sulfoxide reductase family.</text>
</comment>
<comment type="catalytic activity">
    <reaction evidence="3 4">
        <text>[thioredoxin]-disulfide + L-methionine + H2O = L-methionine (S)-S-oxide + [thioredoxin]-dithiol</text>
        <dbReference type="Rhea" id="RHEA:19993"/>
        <dbReference type="Rhea" id="RHEA-COMP:10698"/>
        <dbReference type="Rhea" id="RHEA-COMP:10700"/>
        <dbReference type="ChEBI" id="CHEBI:15377"/>
        <dbReference type="ChEBI" id="CHEBI:29950"/>
        <dbReference type="ChEBI" id="CHEBI:50058"/>
        <dbReference type="ChEBI" id="CHEBI:57844"/>
        <dbReference type="ChEBI" id="CHEBI:58772"/>
        <dbReference type="EC" id="1.8.4.11"/>
    </reaction>
</comment>
<dbReference type="PATRIC" id="fig|1449350.3.peg.1002"/>
<dbReference type="NCBIfam" id="TIGR00401">
    <property type="entry name" value="msrA"/>
    <property type="match status" value="1"/>
</dbReference>
<organism evidence="7 8">
    <name type="scientific">Roseivivax halodurans JCM 10272</name>
    <dbReference type="NCBI Taxonomy" id="1449350"/>
    <lineage>
        <taxon>Bacteria</taxon>
        <taxon>Pseudomonadati</taxon>
        <taxon>Pseudomonadota</taxon>
        <taxon>Alphaproteobacteria</taxon>
        <taxon>Rhodobacterales</taxon>
        <taxon>Roseobacteraceae</taxon>
        <taxon>Roseivivax</taxon>
    </lineage>
</organism>
<dbReference type="Proteomes" id="UP000022447">
    <property type="component" value="Unassembled WGS sequence"/>
</dbReference>
<evidence type="ECO:0000256" key="2">
    <source>
        <dbReference type="ARBA" id="ARBA00047806"/>
    </source>
</evidence>